<sequence>MHLQGQCRAVLCAAVLLCLLCPMTPCVEPHGPCSCAGSEWHTVMLTRYVSKYRSRTSIPDLDPIKAMCLARRYNNVQKICLLSVVHLEDLSPLLRLLILSGEQTLLILSKLDSD</sequence>
<feature type="signal peptide" evidence="1">
    <location>
        <begin position="1"/>
        <end position="26"/>
    </location>
</feature>
<dbReference type="Proteomes" id="UP001294444">
    <property type="component" value="Unassembled WGS sequence"/>
</dbReference>
<evidence type="ECO:0000313" key="2">
    <source>
        <dbReference type="EMBL" id="SNX82240.1"/>
    </source>
</evidence>
<evidence type="ECO:0000256" key="1">
    <source>
        <dbReference type="SAM" id="SignalP"/>
    </source>
</evidence>
<dbReference type="EMBL" id="OAPG01000002">
    <property type="protein sequence ID" value="SNX82240.1"/>
    <property type="molecule type" value="Genomic_DNA"/>
</dbReference>
<keyword evidence="3" id="KW-1185">Reference proteome</keyword>
<keyword evidence="1" id="KW-0732">Signal</keyword>
<reference evidence="2" key="1">
    <citation type="submission" date="2023-10" db="EMBL/GenBank/DDBJ databases">
        <authorList>
            <person name="Guldener U."/>
        </authorList>
    </citation>
    <scope>NUCLEOTIDE SEQUENCE</scope>
    <source>
        <strain evidence="2">Mp4</strain>
    </source>
</reference>
<feature type="chain" id="PRO_5042529272" description="Secreted protein" evidence="1">
    <location>
        <begin position="27"/>
        <end position="114"/>
    </location>
</feature>
<comment type="caution">
    <text evidence="2">The sequence shown here is derived from an EMBL/GenBank/DDBJ whole genome shotgun (WGS) entry which is preliminary data.</text>
</comment>
<protein>
    <recommendedName>
        <fullName evidence="4">Secreted protein</fullName>
    </recommendedName>
</protein>
<evidence type="ECO:0008006" key="4">
    <source>
        <dbReference type="Google" id="ProtNLM"/>
    </source>
</evidence>
<proteinExistence type="predicted"/>
<organism evidence="2 3">
    <name type="scientific">Melanopsichium pennsylvanicum</name>
    <dbReference type="NCBI Taxonomy" id="63383"/>
    <lineage>
        <taxon>Eukaryota</taxon>
        <taxon>Fungi</taxon>
        <taxon>Dikarya</taxon>
        <taxon>Basidiomycota</taxon>
        <taxon>Ustilaginomycotina</taxon>
        <taxon>Ustilaginomycetes</taxon>
        <taxon>Ustilaginales</taxon>
        <taxon>Ustilaginaceae</taxon>
        <taxon>Melanopsichium</taxon>
    </lineage>
</organism>
<dbReference type="AlphaFoldDB" id="A0AAJ4XHJ7"/>
<name>A0AAJ4XHJ7_9BASI</name>
<gene>
    <name evidence="2" type="ORF">MEPE_00946</name>
</gene>
<accession>A0AAJ4XHJ7</accession>
<evidence type="ECO:0000313" key="3">
    <source>
        <dbReference type="Proteomes" id="UP001294444"/>
    </source>
</evidence>